<proteinExistence type="predicted"/>
<dbReference type="CDD" id="cd02440">
    <property type="entry name" value="AdoMet_MTases"/>
    <property type="match status" value="1"/>
</dbReference>
<keyword evidence="5" id="KW-1185">Reference proteome</keyword>
<dbReference type="Proteomes" id="UP001597347">
    <property type="component" value="Unassembled WGS sequence"/>
</dbReference>
<evidence type="ECO:0000256" key="2">
    <source>
        <dbReference type="ARBA" id="ARBA00022679"/>
    </source>
</evidence>
<feature type="domain" description="Methyltransferase" evidence="3">
    <location>
        <begin position="37"/>
        <end position="126"/>
    </location>
</feature>
<dbReference type="InterPro" id="IPR041698">
    <property type="entry name" value="Methyltransf_25"/>
</dbReference>
<dbReference type="Gene3D" id="3.40.50.150">
    <property type="entry name" value="Vaccinia Virus protein VP39"/>
    <property type="match status" value="1"/>
</dbReference>
<evidence type="ECO:0000256" key="1">
    <source>
        <dbReference type="ARBA" id="ARBA00022603"/>
    </source>
</evidence>
<dbReference type="GO" id="GO:0008168">
    <property type="term" value="F:methyltransferase activity"/>
    <property type="evidence" value="ECO:0007669"/>
    <property type="project" value="UniProtKB-KW"/>
</dbReference>
<dbReference type="PANTHER" id="PTHR43861">
    <property type="entry name" value="TRANS-ACONITATE 2-METHYLTRANSFERASE-RELATED"/>
    <property type="match status" value="1"/>
</dbReference>
<accession>A0ABW4LC74</accession>
<name>A0ABW4LC74_9MICO</name>
<keyword evidence="1 4" id="KW-0489">Methyltransferase</keyword>
<dbReference type="Pfam" id="PF13649">
    <property type="entry name" value="Methyltransf_25"/>
    <property type="match status" value="1"/>
</dbReference>
<evidence type="ECO:0000259" key="3">
    <source>
        <dbReference type="Pfam" id="PF13649"/>
    </source>
</evidence>
<gene>
    <name evidence="4" type="ORF">ACFSBI_00025</name>
</gene>
<protein>
    <submittedName>
        <fullName evidence="4">Class I SAM-dependent methyltransferase</fullName>
    </submittedName>
</protein>
<reference evidence="5" key="1">
    <citation type="journal article" date="2019" name="Int. J. Syst. Evol. Microbiol.">
        <title>The Global Catalogue of Microorganisms (GCM) 10K type strain sequencing project: providing services to taxonomists for standard genome sequencing and annotation.</title>
        <authorList>
            <consortium name="The Broad Institute Genomics Platform"/>
            <consortium name="The Broad Institute Genome Sequencing Center for Infectious Disease"/>
            <person name="Wu L."/>
            <person name="Ma J."/>
        </authorList>
    </citation>
    <scope>NUCLEOTIDE SEQUENCE [LARGE SCALE GENOMIC DNA]</scope>
    <source>
        <strain evidence="5">CGMCC 1.12471</strain>
    </source>
</reference>
<dbReference type="SUPFAM" id="SSF53335">
    <property type="entry name" value="S-adenosyl-L-methionine-dependent methyltransferases"/>
    <property type="match status" value="1"/>
</dbReference>
<evidence type="ECO:0000313" key="5">
    <source>
        <dbReference type="Proteomes" id="UP001597347"/>
    </source>
</evidence>
<dbReference type="EMBL" id="JBHUEA010000001">
    <property type="protein sequence ID" value="MFD1719922.1"/>
    <property type="molecule type" value="Genomic_DNA"/>
</dbReference>
<dbReference type="PANTHER" id="PTHR43861:SF1">
    <property type="entry name" value="TRANS-ACONITATE 2-METHYLTRANSFERASE"/>
    <property type="match status" value="1"/>
</dbReference>
<dbReference type="GO" id="GO:0032259">
    <property type="term" value="P:methylation"/>
    <property type="evidence" value="ECO:0007669"/>
    <property type="project" value="UniProtKB-KW"/>
</dbReference>
<organism evidence="4 5">
    <name type="scientific">Amnibacterium endophyticum</name>
    <dbReference type="NCBI Taxonomy" id="2109337"/>
    <lineage>
        <taxon>Bacteria</taxon>
        <taxon>Bacillati</taxon>
        <taxon>Actinomycetota</taxon>
        <taxon>Actinomycetes</taxon>
        <taxon>Micrococcales</taxon>
        <taxon>Microbacteriaceae</taxon>
        <taxon>Amnibacterium</taxon>
    </lineage>
</organism>
<comment type="caution">
    <text evidence="4">The sequence shown here is derived from an EMBL/GenBank/DDBJ whole genome shotgun (WGS) entry which is preliminary data.</text>
</comment>
<evidence type="ECO:0000313" key="4">
    <source>
        <dbReference type="EMBL" id="MFD1719922.1"/>
    </source>
</evidence>
<keyword evidence="2" id="KW-0808">Transferase</keyword>
<dbReference type="InterPro" id="IPR029063">
    <property type="entry name" value="SAM-dependent_MTases_sf"/>
</dbReference>
<sequence length="246" mass="26371">MELLEWDASAYDALPLPHVRWGRGVIDRLGLAGDETVVDLGCGTGRDAEGVLERLPRGRVVAVDGSRNMLEQARRRLAGCDRVELVHADLTRPLPPEVRGDAVMSVATFHWVPDHAGLFGRVAATLPAGARFEAEFGGRGNIAGFQAALQRAGGPAEGSSWTFDDEGATAAALEAAGFHDVDVRLVPDPVRLQRGGPLEAFLATVVMPAILRDLPADEGRALVLRTAEELPEPVVDYVRMQLTATR</sequence>
<dbReference type="RefSeq" id="WP_377931131.1">
    <property type="nucleotide sequence ID" value="NZ_JBHUEA010000001.1"/>
</dbReference>